<dbReference type="PANTHER" id="PTHR13939:SF0">
    <property type="entry name" value="NMN AMIDOHYDROLASE-LIKE PROTEIN YFAY"/>
    <property type="match status" value="1"/>
</dbReference>
<accession>F0WHY7</accession>
<proteinExistence type="predicted"/>
<dbReference type="SMART" id="SM00852">
    <property type="entry name" value="MoCF_biosynth"/>
    <property type="match status" value="1"/>
</dbReference>
<dbReference type="InterPro" id="IPR050101">
    <property type="entry name" value="CinA"/>
</dbReference>
<organism evidence="2">
    <name type="scientific">Albugo laibachii Nc14</name>
    <dbReference type="NCBI Taxonomy" id="890382"/>
    <lineage>
        <taxon>Eukaryota</taxon>
        <taxon>Sar</taxon>
        <taxon>Stramenopiles</taxon>
        <taxon>Oomycota</taxon>
        <taxon>Peronosporomycetes</taxon>
        <taxon>Albuginales</taxon>
        <taxon>Albuginaceae</taxon>
        <taxon>Albugo</taxon>
    </lineage>
</organism>
<dbReference type="InterPro" id="IPR001453">
    <property type="entry name" value="MoaB/Mog_dom"/>
</dbReference>
<sequence length="292" mass="33150">MRLRWKWSRYYSQLQTIQRMSASNQKITSAPKAAVCVIGNEVLSGKTQDTNSYFLSKFLFQRGIELVRIVVIPDIIHTITNTVQELSQLVGEDGYVVTTGGIGPTHDDITYEGVAQAFETTLELHQPTYEALRDHLRNRQQDLNEDRMRMAMLPRECQVIPTASWVPLVKMRNVYVLPGIPSMVEKMLTFAQSHFVGAPIHRAMIHTLQMEGDLAREVKAVQNRYPNVAIGSYVNLSRDKCGEHDASYNTRLTVDGRDFDTVEVIAHELIRVTNGRRILDDAVKSQNFEDGN</sequence>
<evidence type="ECO:0000313" key="2">
    <source>
        <dbReference type="EMBL" id="CCA20864.1"/>
    </source>
</evidence>
<dbReference type="HOGENOM" id="CLU_030805_0_2_1"/>
<evidence type="ECO:0000259" key="1">
    <source>
        <dbReference type="SMART" id="SM00852"/>
    </source>
</evidence>
<reference evidence="2" key="2">
    <citation type="submission" date="2011-02" db="EMBL/GenBank/DDBJ databases">
        <authorList>
            <person name="MacLean D."/>
        </authorList>
    </citation>
    <scope>NUCLEOTIDE SEQUENCE</scope>
</reference>
<name>F0WHY7_9STRA</name>
<dbReference type="Gene3D" id="3.40.980.10">
    <property type="entry name" value="MoaB/Mog-like domain"/>
    <property type="match status" value="1"/>
</dbReference>
<dbReference type="PANTHER" id="PTHR13939">
    <property type="entry name" value="NICOTINAMIDE-NUCLEOTIDE AMIDOHYDROLASE PNCC"/>
    <property type="match status" value="1"/>
</dbReference>
<reference evidence="2" key="1">
    <citation type="journal article" date="2011" name="PLoS Biol.">
        <title>Gene gain and loss during evolution of obligate parasitism in the white rust pathogen of Arabidopsis thaliana.</title>
        <authorList>
            <person name="Kemen E."/>
            <person name="Gardiner A."/>
            <person name="Schultz-Larsen T."/>
            <person name="Kemen A.C."/>
            <person name="Balmuth A.L."/>
            <person name="Robert-Seilaniantz A."/>
            <person name="Bailey K."/>
            <person name="Holub E."/>
            <person name="Studholme D.J."/>
            <person name="Maclean D."/>
            <person name="Jones J.D."/>
        </authorList>
    </citation>
    <scope>NUCLEOTIDE SEQUENCE</scope>
</reference>
<feature type="domain" description="MoaB/Mog" evidence="1">
    <location>
        <begin position="34"/>
        <end position="198"/>
    </location>
</feature>
<dbReference type="Pfam" id="PF00994">
    <property type="entry name" value="MoCF_biosynth"/>
    <property type="match status" value="1"/>
</dbReference>
<dbReference type="EMBL" id="FR824150">
    <property type="protein sequence ID" value="CCA20864.1"/>
    <property type="molecule type" value="Genomic_DNA"/>
</dbReference>
<protein>
    <submittedName>
        <fullName evidence="2">Uncharacterized protein AlNc14C105G6194</fullName>
    </submittedName>
</protein>
<dbReference type="AlphaFoldDB" id="F0WHY7"/>
<dbReference type="InterPro" id="IPR036425">
    <property type="entry name" value="MoaB/Mog-like_dom_sf"/>
</dbReference>
<dbReference type="Pfam" id="PF24102">
    <property type="entry name" value="FLAD1_M"/>
    <property type="match status" value="1"/>
</dbReference>
<dbReference type="CDD" id="cd00885">
    <property type="entry name" value="cinA"/>
    <property type="match status" value="1"/>
</dbReference>
<dbReference type="SUPFAM" id="SSF53218">
    <property type="entry name" value="Molybdenum cofactor biosynthesis proteins"/>
    <property type="match status" value="1"/>
</dbReference>
<dbReference type="InterPro" id="IPR056596">
    <property type="entry name" value="FLAD1_M"/>
</dbReference>
<gene>
    <name evidence="2" type="primary">AlNc14C105G6194</name>
    <name evidence="2" type="ORF">ALNC14_070070</name>
</gene>